<protein>
    <recommendedName>
        <fullName evidence="3">Pyrroline-5-carboxylate reductase</fullName>
    </recommendedName>
</protein>
<evidence type="ECO:0008006" key="3">
    <source>
        <dbReference type="Google" id="ProtNLM"/>
    </source>
</evidence>
<gene>
    <name evidence="1" type="ORF">AX760_02740</name>
</gene>
<comment type="caution">
    <text evidence="1">The sequence shown here is derived from an EMBL/GenBank/DDBJ whole genome shotgun (WGS) entry which is preliminary data.</text>
</comment>
<name>A0A657LWG3_9HYPH</name>
<accession>A0A657LWG3</accession>
<dbReference type="InterPro" id="IPR007475">
    <property type="entry name" value="UbiK"/>
</dbReference>
<reference evidence="1 2" key="1">
    <citation type="submission" date="2016-02" db="EMBL/GenBank/DDBJ databases">
        <title>Genome sequencing of a beta-galactosidase producing bacteria Rhizobium sp. 59.</title>
        <authorList>
            <person name="Wang D."/>
            <person name="Kot W."/>
            <person name="Qin Y."/>
            <person name="Hansen L."/>
            <person name="Naqvi K."/>
            <person name="Rensing C."/>
        </authorList>
    </citation>
    <scope>NUCLEOTIDE SEQUENCE [LARGE SCALE GENOMIC DNA]</scope>
    <source>
        <strain evidence="1 2">59</strain>
    </source>
</reference>
<evidence type="ECO:0000313" key="2">
    <source>
        <dbReference type="Proteomes" id="UP000182661"/>
    </source>
</evidence>
<dbReference type="AlphaFoldDB" id="A0A657LWG3"/>
<sequence>MSTGTNRILDDFAKLMTDAAGAAQGVRREMETVFRAQGERLLNSMDVVKREEFEAVRDMAIKARDENDALLARIAALEARLSDPAQ</sequence>
<dbReference type="Pfam" id="PF04380">
    <property type="entry name" value="BMFP"/>
    <property type="match status" value="1"/>
</dbReference>
<keyword evidence="2" id="KW-1185">Reference proteome</keyword>
<dbReference type="OrthoDB" id="7392124at2"/>
<dbReference type="EMBL" id="LSRP01000085">
    <property type="protein sequence ID" value="OJF96802.1"/>
    <property type="molecule type" value="Genomic_DNA"/>
</dbReference>
<evidence type="ECO:0000313" key="1">
    <source>
        <dbReference type="EMBL" id="OJF96802.1"/>
    </source>
</evidence>
<dbReference type="RefSeq" id="WP_071833139.1">
    <property type="nucleotide sequence ID" value="NZ_LSRP01000085.1"/>
</dbReference>
<organism evidence="1 2">
    <name type="scientific">Pararhizobium antarcticum</name>
    <dbReference type="NCBI Taxonomy" id="1798805"/>
    <lineage>
        <taxon>Bacteria</taxon>
        <taxon>Pseudomonadati</taxon>
        <taxon>Pseudomonadota</taxon>
        <taxon>Alphaproteobacteria</taxon>
        <taxon>Hyphomicrobiales</taxon>
        <taxon>Rhizobiaceae</taxon>
        <taxon>Rhizobium/Agrobacterium group</taxon>
        <taxon>Pararhizobium</taxon>
    </lineage>
</organism>
<proteinExistence type="predicted"/>
<dbReference type="Proteomes" id="UP000182661">
    <property type="component" value="Unassembled WGS sequence"/>
</dbReference>